<feature type="compositionally biased region" description="Polar residues" evidence="1">
    <location>
        <begin position="39"/>
        <end position="55"/>
    </location>
</feature>
<reference evidence="2 3" key="1">
    <citation type="submission" date="2017-02" db="EMBL/GenBank/DDBJ databases">
        <authorList>
            <person name="Peterson S.W."/>
        </authorList>
    </citation>
    <scope>NUCLEOTIDE SEQUENCE [LARGE SCALE GENOMIC DNA]</scope>
    <source>
        <strain evidence="2 3">CIP104813</strain>
    </source>
</reference>
<evidence type="ECO:0000313" key="2">
    <source>
        <dbReference type="EMBL" id="SLM93469.1"/>
    </source>
</evidence>
<evidence type="ECO:0008006" key="4">
    <source>
        <dbReference type="Google" id="ProtNLM"/>
    </source>
</evidence>
<keyword evidence="3" id="KW-1185">Reference proteome</keyword>
<gene>
    <name evidence="2" type="ORF">FM110_09930</name>
</gene>
<feature type="region of interest" description="Disordered" evidence="1">
    <location>
        <begin position="39"/>
        <end position="93"/>
    </location>
</feature>
<evidence type="ECO:0000256" key="1">
    <source>
        <dbReference type="SAM" id="MobiDB-lite"/>
    </source>
</evidence>
<proteinExistence type="predicted"/>
<protein>
    <recommendedName>
        <fullName evidence="4">SHOCT domain-containing protein</fullName>
    </recommendedName>
</protein>
<feature type="compositionally biased region" description="Basic and acidic residues" evidence="1">
    <location>
        <begin position="62"/>
        <end position="72"/>
    </location>
</feature>
<dbReference type="Proteomes" id="UP000195981">
    <property type="component" value="Unassembled WGS sequence"/>
</dbReference>
<dbReference type="EMBL" id="FWFG01000086">
    <property type="protein sequence ID" value="SLM93469.1"/>
    <property type="molecule type" value="Genomic_DNA"/>
</dbReference>
<dbReference type="AlphaFoldDB" id="A0A1X6X3R0"/>
<evidence type="ECO:0000313" key="3">
    <source>
        <dbReference type="Proteomes" id="UP000195981"/>
    </source>
</evidence>
<name>A0A1X6X3R0_9MICO</name>
<accession>A0A1X6X3R0</accession>
<organism evidence="2 3">
    <name type="scientific">Brachybacterium nesterenkovii</name>
    <dbReference type="NCBI Taxonomy" id="47847"/>
    <lineage>
        <taxon>Bacteria</taxon>
        <taxon>Bacillati</taxon>
        <taxon>Actinomycetota</taxon>
        <taxon>Actinomycetes</taxon>
        <taxon>Micrococcales</taxon>
        <taxon>Dermabacteraceae</taxon>
        <taxon>Brachybacterium</taxon>
    </lineage>
</organism>
<feature type="compositionally biased region" description="Basic and acidic residues" evidence="1">
    <location>
        <begin position="79"/>
        <end position="93"/>
    </location>
</feature>
<sequence>MSNMSVMKPWHIIILLLLLVAVVLPLVVIIGVVLAAAKKSSTPAVAPMSGTQPSWSAPAESSPHEILDRRLASGEIAEEEHRRLREALGPDRR</sequence>